<evidence type="ECO:0000256" key="3">
    <source>
        <dbReference type="ARBA" id="ARBA00023163"/>
    </source>
</evidence>
<proteinExistence type="predicted"/>
<dbReference type="PROSITE" id="PS50932">
    <property type="entry name" value="HTH_LACI_2"/>
    <property type="match status" value="1"/>
</dbReference>
<dbReference type="InterPro" id="IPR025997">
    <property type="entry name" value="SBP_2_dom"/>
</dbReference>
<evidence type="ECO:0000256" key="1">
    <source>
        <dbReference type="ARBA" id="ARBA00023015"/>
    </source>
</evidence>
<evidence type="ECO:0000313" key="6">
    <source>
        <dbReference type="Proteomes" id="UP000194664"/>
    </source>
</evidence>
<dbReference type="PRINTS" id="PR00036">
    <property type="entry name" value="HTHLACI"/>
</dbReference>
<dbReference type="RefSeq" id="WP_086452249.1">
    <property type="nucleotide sequence ID" value="NZ_MSPP01000005.1"/>
</dbReference>
<evidence type="ECO:0000313" key="5">
    <source>
        <dbReference type="EMBL" id="OUD08553.1"/>
    </source>
</evidence>
<reference evidence="5 6" key="1">
    <citation type="submission" date="2016-12" db="EMBL/GenBank/DDBJ databases">
        <title>The draft genome sequence of HSLHS2.</title>
        <authorList>
            <person name="Hu D."/>
            <person name="Wang L."/>
            <person name="Shao Z."/>
        </authorList>
    </citation>
    <scope>NUCLEOTIDE SEQUENCE [LARGE SCALE GENOMIC DNA]</scope>
    <source>
        <strain evidence="5">MCCC 1A06712</strain>
    </source>
</reference>
<feature type="domain" description="HTH lacI-type" evidence="4">
    <location>
        <begin position="5"/>
        <end position="48"/>
    </location>
</feature>
<dbReference type="CDD" id="cd01392">
    <property type="entry name" value="HTH_LacI"/>
    <property type="match status" value="1"/>
</dbReference>
<dbReference type="CDD" id="cd06307">
    <property type="entry name" value="PBP1_sugar_binding"/>
    <property type="match status" value="1"/>
</dbReference>
<accession>A0A251WX66</accession>
<dbReference type="SUPFAM" id="SSF47413">
    <property type="entry name" value="lambda repressor-like DNA-binding domains"/>
    <property type="match status" value="1"/>
</dbReference>
<dbReference type="PANTHER" id="PTHR30146:SF152">
    <property type="entry name" value="TRANSCRIPTIONAL REGULATORY PROTEIN"/>
    <property type="match status" value="1"/>
</dbReference>
<dbReference type="Gene3D" id="3.40.50.2300">
    <property type="match status" value="2"/>
</dbReference>
<dbReference type="OrthoDB" id="9805774at2"/>
<dbReference type="AlphaFoldDB" id="A0A251WX66"/>
<evidence type="ECO:0000259" key="4">
    <source>
        <dbReference type="PROSITE" id="PS50932"/>
    </source>
</evidence>
<dbReference type="SUPFAM" id="SSF53822">
    <property type="entry name" value="Periplasmic binding protein-like I"/>
    <property type="match status" value="1"/>
</dbReference>
<dbReference type="GO" id="GO:0003700">
    <property type="term" value="F:DNA-binding transcription factor activity"/>
    <property type="evidence" value="ECO:0007669"/>
    <property type="project" value="TreeGrafter"/>
</dbReference>
<dbReference type="PANTHER" id="PTHR30146">
    <property type="entry name" value="LACI-RELATED TRANSCRIPTIONAL REPRESSOR"/>
    <property type="match status" value="1"/>
</dbReference>
<dbReference type="PROSITE" id="PS00356">
    <property type="entry name" value="HTH_LACI_1"/>
    <property type="match status" value="1"/>
</dbReference>
<dbReference type="Pfam" id="PF13407">
    <property type="entry name" value="Peripla_BP_4"/>
    <property type="match status" value="1"/>
</dbReference>
<dbReference type="GO" id="GO:0000976">
    <property type="term" value="F:transcription cis-regulatory region binding"/>
    <property type="evidence" value="ECO:0007669"/>
    <property type="project" value="TreeGrafter"/>
</dbReference>
<sequence>MGTRPTIRDLANAAGVSVSTVNRVINQPESVRKPTRDRVLHAAETIGFYGLGSIENAIKKSRETHRLGVLLQQADRVFYSNLGKALEEAARVYHDAGIDLQLEYLSDLSPETVAARIRSLGTQCDSMAVVAAEHPRVSEAIDFVQDRGTPVTAMIAPLSAKSDVGFVGWNNWKVGRTAAWGFHKMCKGPSEIGILVGNPRYRNQELNEIGFRSYFREYGSGFKLLEPRLTLESLAIAKEITLELLHENPNLGGLFVSGGGITGAIEAIREFNPGPDFVTIGYELFAATREGLIDGALTMAICHPIDAFARQTISNLVAAKKQHSDAGAITTYLNFEIYTSQNV</sequence>
<gene>
    <name evidence="5" type="ORF">BVC71_13735</name>
</gene>
<keyword evidence="6" id="KW-1185">Reference proteome</keyword>
<dbReference type="SMART" id="SM00354">
    <property type="entry name" value="HTH_LACI"/>
    <property type="match status" value="1"/>
</dbReference>
<dbReference type="InterPro" id="IPR000843">
    <property type="entry name" value="HTH_LacI"/>
</dbReference>
<evidence type="ECO:0000256" key="2">
    <source>
        <dbReference type="ARBA" id="ARBA00023125"/>
    </source>
</evidence>
<dbReference type="Proteomes" id="UP000194664">
    <property type="component" value="Unassembled WGS sequence"/>
</dbReference>
<dbReference type="InterPro" id="IPR010982">
    <property type="entry name" value="Lambda_DNA-bd_dom_sf"/>
</dbReference>
<dbReference type="InterPro" id="IPR028082">
    <property type="entry name" value="Peripla_BP_I"/>
</dbReference>
<dbReference type="Pfam" id="PF00356">
    <property type="entry name" value="LacI"/>
    <property type="match status" value="1"/>
</dbReference>
<keyword evidence="2" id="KW-0238">DNA-binding</keyword>
<organism evidence="5 6">
    <name type="scientific">Marivivens niveibacter</name>
    <dbReference type="NCBI Taxonomy" id="1930667"/>
    <lineage>
        <taxon>Bacteria</taxon>
        <taxon>Pseudomonadati</taxon>
        <taxon>Pseudomonadota</taxon>
        <taxon>Alphaproteobacteria</taxon>
        <taxon>Rhodobacterales</taxon>
        <taxon>Paracoccaceae</taxon>
        <taxon>Marivivens group</taxon>
        <taxon>Marivivens</taxon>
    </lineage>
</organism>
<dbReference type="EMBL" id="MSPP01000005">
    <property type="protein sequence ID" value="OUD08553.1"/>
    <property type="molecule type" value="Genomic_DNA"/>
</dbReference>
<name>A0A251WX66_9RHOB</name>
<keyword evidence="1" id="KW-0805">Transcription regulation</keyword>
<keyword evidence="3" id="KW-0804">Transcription</keyword>
<dbReference type="Gene3D" id="1.10.260.40">
    <property type="entry name" value="lambda repressor-like DNA-binding domains"/>
    <property type="match status" value="1"/>
</dbReference>
<comment type="caution">
    <text evidence="5">The sequence shown here is derived from an EMBL/GenBank/DDBJ whole genome shotgun (WGS) entry which is preliminary data.</text>
</comment>
<protein>
    <submittedName>
        <fullName evidence="5">Transcriptional regulator</fullName>
    </submittedName>
</protein>